<name>A0A0Q3JSD5_BRADI</name>
<dbReference type="STRING" id="15368.A0A0Q3JSD5"/>
<dbReference type="AlphaFoldDB" id="A0A0Q3JSD5"/>
<evidence type="ECO:0000313" key="1">
    <source>
        <dbReference type="EMBL" id="KQK14964.2"/>
    </source>
</evidence>
<evidence type="ECO:0000313" key="3">
    <source>
        <dbReference type="Proteomes" id="UP000008810"/>
    </source>
</evidence>
<reference evidence="1 2" key="1">
    <citation type="journal article" date="2010" name="Nature">
        <title>Genome sequencing and analysis of the model grass Brachypodium distachyon.</title>
        <authorList>
            <consortium name="International Brachypodium Initiative"/>
        </authorList>
    </citation>
    <scope>NUCLEOTIDE SEQUENCE [LARGE SCALE GENOMIC DNA]</scope>
    <source>
        <strain evidence="1 2">Bd21</strain>
    </source>
</reference>
<evidence type="ECO:0000313" key="2">
    <source>
        <dbReference type="EnsemblPlants" id="KQK14964"/>
    </source>
</evidence>
<dbReference type="EMBL" id="CM000880">
    <property type="protein sequence ID" value="KQK14964.2"/>
    <property type="molecule type" value="Genomic_DNA"/>
</dbReference>
<accession>A0A0Q3JSD5</accession>
<dbReference type="InParanoid" id="A0A0Q3JSD5"/>
<sequence>MEIGKNLNLALKVANPGWNDDICKWECKVSDVIPKNYHGGLSGYLVFNFMHSYHNERLHYYIPTGDYLLKRRFVTHILKHELNEVVDNISREKRDVLDRIEKWTFTDLIE</sequence>
<dbReference type="OrthoDB" id="686723at2759"/>
<reference evidence="1" key="2">
    <citation type="submission" date="2017-06" db="EMBL/GenBank/DDBJ databases">
        <title>WGS assembly of Brachypodium distachyon.</title>
        <authorList>
            <consortium name="The International Brachypodium Initiative"/>
            <person name="Lucas S."/>
            <person name="Harmon-Smith M."/>
            <person name="Lail K."/>
            <person name="Tice H."/>
            <person name="Grimwood J."/>
            <person name="Bruce D."/>
            <person name="Barry K."/>
            <person name="Shu S."/>
            <person name="Lindquist E."/>
            <person name="Wang M."/>
            <person name="Pitluck S."/>
            <person name="Vogel J.P."/>
            <person name="Garvin D.F."/>
            <person name="Mockler T.C."/>
            <person name="Schmutz J."/>
            <person name="Rokhsar D."/>
            <person name="Bevan M.W."/>
        </authorList>
    </citation>
    <scope>NUCLEOTIDE SEQUENCE</scope>
    <source>
        <strain evidence="1">Bd21</strain>
    </source>
</reference>
<proteinExistence type="predicted"/>
<dbReference type="Proteomes" id="UP000008810">
    <property type="component" value="Chromosome 1"/>
</dbReference>
<organism evidence="1">
    <name type="scientific">Brachypodium distachyon</name>
    <name type="common">Purple false brome</name>
    <name type="synonym">Trachynia distachya</name>
    <dbReference type="NCBI Taxonomy" id="15368"/>
    <lineage>
        <taxon>Eukaryota</taxon>
        <taxon>Viridiplantae</taxon>
        <taxon>Streptophyta</taxon>
        <taxon>Embryophyta</taxon>
        <taxon>Tracheophyta</taxon>
        <taxon>Spermatophyta</taxon>
        <taxon>Magnoliopsida</taxon>
        <taxon>Liliopsida</taxon>
        <taxon>Poales</taxon>
        <taxon>Poaceae</taxon>
        <taxon>BOP clade</taxon>
        <taxon>Pooideae</taxon>
        <taxon>Stipodae</taxon>
        <taxon>Brachypodieae</taxon>
        <taxon>Brachypodium</taxon>
    </lineage>
</organism>
<gene>
    <name evidence="1" type="ORF">BRADI_1g19816v3</name>
</gene>
<dbReference type="Gramene" id="KQK14964">
    <property type="protein sequence ID" value="KQK14964"/>
    <property type="gene ID" value="BRADI_1g19816v3"/>
</dbReference>
<protein>
    <submittedName>
        <fullName evidence="1 2">Uncharacterized protein</fullName>
    </submittedName>
</protein>
<keyword evidence="3" id="KW-1185">Reference proteome</keyword>
<dbReference type="FunCoup" id="A0A0Q3JSD5">
    <property type="interactions" value="151"/>
</dbReference>
<dbReference type="EnsemblPlants" id="KQK14964">
    <property type="protein sequence ID" value="KQK14964"/>
    <property type="gene ID" value="BRADI_1g19816v3"/>
</dbReference>
<reference evidence="2" key="3">
    <citation type="submission" date="2018-08" db="UniProtKB">
        <authorList>
            <consortium name="EnsemblPlants"/>
        </authorList>
    </citation>
    <scope>IDENTIFICATION</scope>
    <source>
        <strain evidence="2">cv. Bd21</strain>
    </source>
</reference>